<accession>A0A7W7DSE4</accession>
<gene>
    <name evidence="1" type="ORF">BJ965_004449</name>
</gene>
<dbReference type="GeneID" id="95796422"/>
<dbReference type="Proteomes" id="UP000565089">
    <property type="component" value="Unassembled WGS sequence"/>
</dbReference>
<comment type="caution">
    <text evidence="1">The sequence shown here is derived from an EMBL/GenBank/DDBJ whole genome shotgun (WGS) entry which is preliminary data.</text>
</comment>
<evidence type="ECO:0000313" key="1">
    <source>
        <dbReference type="EMBL" id="MBB4714567.1"/>
    </source>
</evidence>
<protein>
    <submittedName>
        <fullName evidence="1">Uncharacterized protein</fullName>
    </submittedName>
</protein>
<organism evidence="1 2">
    <name type="scientific">Streptomyces luteogriseus</name>
    <dbReference type="NCBI Taxonomy" id="68233"/>
    <lineage>
        <taxon>Bacteria</taxon>
        <taxon>Bacillati</taxon>
        <taxon>Actinomycetota</taxon>
        <taxon>Actinomycetes</taxon>
        <taxon>Kitasatosporales</taxon>
        <taxon>Streptomycetaceae</taxon>
        <taxon>Streptomyces</taxon>
    </lineage>
</organism>
<dbReference type="AlphaFoldDB" id="A0A7W7DSE4"/>
<proteinExistence type="predicted"/>
<name>A0A7W7DSE4_9ACTN</name>
<dbReference type="RefSeq" id="WP_184910264.1">
    <property type="nucleotide sequence ID" value="NZ_JACHMS010000001.1"/>
</dbReference>
<sequence>MRLQQFWPPCGPEESYCEFSIIHGLADRLEKYTPDHFTRPVLGSLETGEINAVTLLAPDARTHLVVFESELTTFANLFSKAVALAMPFNSFGEGMNAFFFAPDKVRRHLQDFPEALQRFQEVVLAYLLKGRPRRAPQYFAPPSVEVPAAFLLEGLEFFVLGHEYGHVLAGHLADGHGPRRLLGADDGEVTEVTWKWEQEHEADLLGWHLCMSVMTEECDLAVAHAGVELFFSACETLERALSMLITGRSDVHRSSATHPPVAERRDVLQMSLRELYEGEVEPAITLGTAIRHIVNILWEHTAPVVLDRYRRGVQPDPRWTTPSSKA</sequence>
<dbReference type="EMBL" id="JACHMS010000001">
    <property type="protein sequence ID" value="MBB4714567.1"/>
    <property type="molecule type" value="Genomic_DNA"/>
</dbReference>
<reference evidence="1 2" key="1">
    <citation type="submission" date="2020-08" db="EMBL/GenBank/DDBJ databases">
        <title>Sequencing the genomes of 1000 actinobacteria strains.</title>
        <authorList>
            <person name="Klenk H.-P."/>
        </authorList>
    </citation>
    <scope>NUCLEOTIDE SEQUENCE [LARGE SCALE GENOMIC DNA]</scope>
    <source>
        <strain evidence="1 2">DSM 40483</strain>
    </source>
</reference>
<keyword evidence="2" id="KW-1185">Reference proteome</keyword>
<evidence type="ECO:0000313" key="2">
    <source>
        <dbReference type="Proteomes" id="UP000565089"/>
    </source>
</evidence>